<dbReference type="Pfam" id="PF00722">
    <property type="entry name" value="Glyco_hydro_16"/>
    <property type="match status" value="1"/>
</dbReference>
<comment type="function">
    <text evidence="7">Catalyzes xyloglucan endohydrolysis (XEH) and/or endotransglycosylation (XET). Cleaves and religates xyloglucan polymers, an essential constituent of the primary cell wall, and thereby participates in cell wall construction of growing tissues.</text>
</comment>
<dbReference type="Pfam" id="PF06955">
    <property type="entry name" value="XET_C"/>
    <property type="match status" value="1"/>
</dbReference>
<evidence type="ECO:0000256" key="6">
    <source>
        <dbReference type="ARBA" id="ARBA00023295"/>
    </source>
</evidence>
<dbReference type="GO" id="GO:0071555">
    <property type="term" value="P:cell wall organization"/>
    <property type="evidence" value="ECO:0007669"/>
    <property type="project" value="UniProtKB-KW"/>
</dbReference>
<reference evidence="9" key="1">
    <citation type="submission" date="2020-09" db="EMBL/GenBank/DDBJ databases">
        <title>Genome-Enabled Discovery of Anthraquinone Biosynthesis in Senna tora.</title>
        <authorList>
            <person name="Kang S.-H."/>
            <person name="Pandey R.P."/>
            <person name="Lee C.-M."/>
            <person name="Sim J.-S."/>
            <person name="Jeong J.-T."/>
            <person name="Choi B.-S."/>
            <person name="Jung M."/>
            <person name="Ginzburg D."/>
            <person name="Zhao K."/>
            <person name="Won S.Y."/>
            <person name="Oh T.-J."/>
            <person name="Yu Y."/>
            <person name="Kim N.-H."/>
            <person name="Lee O.R."/>
            <person name="Lee T.-H."/>
            <person name="Bashyal P."/>
            <person name="Kim T.-S."/>
            <person name="Lee W.-H."/>
            <person name="Kawkins C."/>
            <person name="Kim C.-K."/>
            <person name="Kim J.S."/>
            <person name="Ahn B.O."/>
            <person name="Rhee S.Y."/>
            <person name="Sohng J.K."/>
        </authorList>
    </citation>
    <scope>NUCLEOTIDE SEQUENCE</scope>
    <source>
        <tissue evidence="9">Leaf</tissue>
    </source>
</reference>
<evidence type="ECO:0000256" key="7">
    <source>
        <dbReference type="RuleBase" id="RU361120"/>
    </source>
</evidence>
<feature type="domain" description="GH16" evidence="8">
    <location>
        <begin position="1"/>
        <end position="150"/>
    </location>
</feature>
<proteinExistence type="inferred from homology"/>
<dbReference type="InterPro" id="IPR010713">
    <property type="entry name" value="XET_C"/>
</dbReference>
<name>A0A834XHV9_9FABA</name>
<dbReference type="AlphaFoldDB" id="A0A834XHV9"/>
<dbReference type="EMBL" id="JAAIUW010000001">
    <property type="protein sequence ID" value="KAF7845574.1"/>
    <property type="molecule type" value="Genomic_DNA"/>
</dbReference>
<dbReference type="GO" id="GO:0048046">
    <property type="term" value="C:apoplast"/>
    <property type="evidence" value="ECO:0007669"/>
    <property type="project" value="UniProtKB-SubCell"/>
</dbReference>
<dbReference type="GO" id="GO:0004553">
    <property type="term" value="F:hydrolase activity, hydrolyzing O-glycosyl compounds"/>
    <property type="evidence" value="ECO:0007669"/>
    <property type="project" value="InterPro"/>
</dbReference>
<dbReference type="GO" id="GO:0044042">
    <property type="term" value="P:glucan metabolic process"/>
    <property type="evidence" value="ECO:0007669"/>
    <property type="project" value="InterPro"/>
</dbReference>
<dbReference type="InterPro" id="IPR013320">
    <property type="entry name" value="ConA-like_dom_sf"/>
</dbReference>
<keyword evidence="10" id="KW-1185">Reference proteome</keyword>
<dbReference type="InterPro" id="IPR000757">
    <property type="entry name" value="Beta-glucanase-like"/>
</dbReference>
<dbReference type="SUPFAM" id="SSF49899">
    <property type="entry name" value="Concanavalin A-like lectins/glucanases"/>
    <property type="match status" value="1"/>
</dbReference>
<evidence type="ECO:0000256" key="1">
    <source>
        <dbReference type="ARBA" id="ARBA00022512"/>
    </source>
</evidence>
<dbReference type="EC" id="2.4.1.207" evidence="7"/>
<dbReference type="InterPro" id="IPR044791">
    <property type="entry name" value="Beta-glucanase/XTH"/>
</dbReference>
<gene>
    <name evidence="9" type="ORF">G2W53_002479</name>
</gene>
<dbReference type="GO" id="GO:0016762">
    <property type="term" value="F:xyloglucan:xyloglucosyl transferase activity"/>
    <property type="evidence" value="ECO:0007669"/>
    <property type="project" value="UniProtKB-EC"/>
</dbReference>
<evidence type="ECO:0000313" key="10">
    <source>
        <dbReference type="Proteomes" id="UP000634136"/>
    </source>
</evidence>
<keyword evidence="1 7" id="KW-0134">Cell wall</keyword>
<evidence type="ECO:0000259" key="8">
    <source>
        <dbReference type="PROSITE" id="PS51762"/>
    </source>
</evidence>
<dbReference type="Gene3D" id="2.60.120.200">
    <property type="match status" value="1"/>
</dbReference>
<comment type="similarity">
    <text evidence="7">Belongs to the glycosyl hydrolase 16 family.</text>
</comment>
<keyword evidence="6 7" id="KW-0326">Glycosidase</keyword>
<evidence type="ECO:0000256" key="4">
    <source>
        <dbReference type="ARBA" id="ARBA00022679"/>
    </source>
</evidence>
<dbReference type="PROSITE" id="PS51762">
    <property type="entry name" value="GH16_2"/>
    <property type="match status" value="1"/>
</dbReference>
<comment type="subcellular location">
    <subcellularLocation>
        <location evidence="7">Secreted</location>
        <location evidence="7">Cell wall</location>
    </subcellularLocation>
    <subcellularLocation>
        <location evidence="7">Secreted</location>
        <location evidence="7">Extracellular space</location>
        <location evidence="7">Apoplast</location>
    </subcellularLocation>
</comment>
<evidence type="ECO:0000313" key="9">
    <source>
        <dbReference type="EMBL" id="KAF7845574.1"/>
    </source>
</evidence>
<dbReference type="Proteomes" id="UP000634136">
    <property type="component" value="Unassembled WGS sequence"/>
</dbReference>
<organism evidence="9 10">
    <name type="scientific">Senna tora</name>
    <dbReference type="NCBI Taxonomy" id="362788"/>
    <lineage>
        <taxon>Eukaryota</taxon>
        <taxon>Viridiplantae</taxon>
        <taxon>Streptophyta</taxon>
        <taxon>Embryophyta</taxon>
        <taxon>Tracheophyta</taxon>
        <taxon>Spermatophyta</taxon>
        <taxon>Magnoliopsida</taxon>
        <taxon>eudicotyledons</taxon>
        <taxon>Gunneridae</taxon>
        <taxon>Pentapetalae</taxon>
        <taxon>rosids</taxon>
        <taxon>fabids</taxon>
        <taxon>Fabales</taxon>
        <taxon>Fabaceae</taxon>
        <taxon>Caesalpinioideae</taxon>
        <taxon>Cassia clade</taxon>
        <taxon>Senna</taxon>
    </lineage>
</organism>
<evidence type="ECO:0000256" key="5">
    <source>
        <dbReference type="ARBA" id="ARBA00022801"/>
    </source>
</evidence>
<accession>A0A834XHV9</accession>
<dbReference type="PANTHER" id="PTHR31062">
    <property type="entry name" value="XYLOGLUCAN ENDOTRANSGLUCOSYLASE/HYDROLASE PROTEIN 8-RELATED"/>
    <property type="match status" value="1"/>
</dbReference>
<evidence type="ECO:0000256" key="3">
    <source>
        <dbReference type="ARBA" id="ARBA00022525"/>
    </source>
</evidence>
<keyword evidence="5 7" id="KW-0378">Hydrolase</keyword>
<dbReference type="OrthoDB" id="4781at2759"/>
<evidence type="ECO:0000256" key="2">
    <source>
        <dbReference type="ARBA" id="ARBA00022523"/>
    </source>
</evidence>
<sequence>MSYGSGFFHLWIKVPGGDSSGVVTAFYLSSRGERHDEIDMEFLGNKEGKPYTLQTNVYVDGEGGREQRLRLWFDPSAYFHNYRILWNSRHIVFFVDNIPIRIFKNKSDVGGRYPSQAMRIEATIWNGDDWATDGGRSKINLKYAPFKAYFQGFDIRACELVEAQRSSSSSNARNCSSDRFAWNKKIFWKLDPGRQRVYNAVRKKYMTYDYCADRPRFPTPPKECI</sequence>
<keyword evidence="3 7" id="KW-0964">Secreted</keyword>
<keyword evidence="4 7" id="KW-0808">Transferase</keyword>
<protein>
    <recommendedName>
        <fullName evidence="7">Xyloglucan endotransglucosylase/hydrolase</fullName>
        <ecNumber evidence="7">2.4.1.207</ecNumber>
    </recommendedName>
</protein>
<comment type="PTM">
    <text evidence="7">Contains at least one intrachain disulfide bond essential for its enzymatic activity.</text>
</comment>
<keyword evidence="2 7" id="KW-0052">Apoplast</keyword>
<comment type="caution">
    <text evidence="9">The sequence shown here is derived from an EMBL/GenBank/DDBJ whole genome shotgun (WGS) entry which is preliminary data.</text>
</comment>
<keyword evidence="7" id="KW-0961">Cell wall biogenesis/degradation</keyword>